<dbReference type="Pfam" id="PF10328">
    <property type="entry name" value="7TM_GPCR_Srx"/>
    <property type="match status" value="1"/>
</dbReference>
<dbReference type="PROSITE" id="PS00237">
    <property type="entry name" value="G_PROTEIN_RECEP_F1_1"/>
    <property type="match status" value="1"/>
</dbReference>
<evidence type="ECO:0000313" key="8">
    <source>
        <dbReference type="Proteomes" id="UP000031036"/>
    </source>
</evidence>
<dbReference type="PANTHER" id="PTHR23017">
    <property type="entry name" value="SERPENTINE RECEPTOR, CLASS X"/>
    <property type="match status" value="1"/>
</dbReference>
<evidence type="ECO:0000256" key="2">
    <source>
        <dbReference type="ARBA" id="ARBA00022692"/>
    </source>
</evidence>
<dbReference type="GO" id="GO:0016020">
    <property type="term" value="C:membrane"/>
    <property type="evidence" value="ECO:0007669"/>
    <property type="project" value="UniProtKB-SubCell"/>
</dbReference>
<dbReference type="CDD" id="cd00637">
    <property type="entry name" value="7tm_classA_rhodopsin-like"/>
    <property type="match status" value="1"/>
</dbReference>
<dbReference type="Proteomes" id="UP000031036">
    <property type="component" value="Unassembled WGS sequence"/>
</dbReference>
<evidence type="ECO:0000256" key="5">
    <source>
        <dbReference type="SAM" id="Phobius"/>
    </source>
</evidence>
<keyword evidence="2 5" id="KW-0812">Transmembrane</keyword>
<evidence type="ECO:0000256" key="3">
    <source>
        <dbReference type="ARBA" id="ARBA00022989"/>
    </source>
</evidence>
<dbReference type="InterPro" id="IPR000276">
    <property type="entry name" value="GPCR_Rhodpsn"/>
</dbReference>
<proteinExistence type="predicted"/>
<feature type="transmembrane region" description="Helical" evidence="5">
    <location>
        <begin position="255"/>
        <end position="275"/>
    </location>
</feature>
<feature type="transmembrane region" description="Helical" evidence="5">
    <location>
        <begin position="12"/>
        <end position="38"/>
    </location>
</feature>
<evidence type="ECO:0000259" key="6">
    <source>
        <dbReference type="Pfam" id="PF10328"/>
    </source>
</evidence>
<evidence type="ECO:0000256" key="1">
    <source>
        <dbReference type="ARBA" id="ARBA00004370"/>
    </source>
</evidence>
<feature type="transmembrane region" description="Helical" evidence="5">
    <location>
        <begin position="127"/>
        <end position="146"/>
    </location>
</feature>
<keyword evidence="3 5" id="KW-1133">Transmembrane helix</keyword>
<protein>
    <submittedName>
        <fullName evidence="7">Serpentine receptor class X 45</fullName>
    </submittedName>
</protein>
<accession>A0A0B2UVC8</accession>
<dbReference type="EMBL" id="JPKZ01003130">
    <property type="protein sequence ID" value="KHN73219.1"/>
    <property type="molecule type" value="Genomic_DNA"/>
</dbReference>
<keyword evidence="8" id="KW-1185">Reference proteome</keyword>
<keyword evidence="4 5" id="KW-0472">Membrane</keyword>
<feature type="transmembrane region" description="Helical" evidence="5">
    <location>
        <begin position="45"/>
        <end position="65"/>
    </location>
</feature>
<dbReference type="Gene3D" id="1.20.1070.10">
    <property type="entry name" value="Rhodopsin 7-helix transmembrane proteins"/>
    <property type="match status" value="1"/>
</dbReference>
<comment type="caution">
    <text evidence="7">The sequence shown here is derived from an EMBL/GenBank/DDBJ whole genome shotgun (WGS) entry which is preliminary data.</text>
</comment>
<evidence type="ECO:0000313" key="7">
    <source>
        <dbReference type="EMBL" id="KHN73219.1"/>
    </source>
</evidence>
<feature type="domain" description="7TM GPCR serpentine receptor class x (Srx)" evidence="6">
    <location>
        <begin position="18"/>
        <end position="277"/>
    </location>
</feature>
<sequence length="327" mass="36972">MSESAVKFENYLAGILVILVASPGVILNSSSAVMLAHIKTLKGSFAALCITNCCVNLTILLIFIGWAAPSLFLGRNPTGGLLNRIISQVAFALWLGSVNCQTLLASNRFIAIFFPLKYDKIYSKNNVAIYLALFVSITIIAPSIGFQDGCNLFFDAQSFVWLFNPAPCGSTMFFWMGFIYEIVVFVVVIILDSAIFMKLRLINKHHARMSVENQKKLVQDKRFFWQAFLTNVNFMFVLLNFNVSRMFVQTRFGGFVVVTIVWELGHTLDGLILVLSNREIRKRFFSPNQWMNESTSGFAKSKISTVTRSTAHSTHYIAHYRRRTVHQ</sequence>
<dbReference type="PANTHER" id="PTHR23017:SF3">
    <property type="entry name" value="G-PROTEIN COUPLED RECEPTORS FAMILY 1 PROFILE DOMAIN-CONTAINING PROTEIN"/>
    <property type="match status" value="1"/>
</dbReference>
<dbReference type="SUPFAM" id="SSF81321">
    <property type="entry name" value="Family A G protein-coupled receptor-like"/>
    <property type="match status" value="1"/>
</dbReference>
<dbReference type="OMA" id="NSEFCGY"/>
<dbReference type="InterPro" id="IPR019430">
    <property type="entry name" value="7TM_GPCR_serpentine_rcpt_Srx"/>
</dbReference>
<feature type="transmembrane region" description="Helical" evidence="5">
    <location>
        <begin position="223"/>
        <end position="243"/>
    </location>
</feature>
<feature type="transmembrane region" description="Helical" evidence="5">
    <location>
        <begin position="172"/>
        <end position="202"/>
    </location>
</feature>
<dbReference type="GO" id="GO:0004930">
    <property type="term" value="F:G protein-coupled receptor activity"/>
    <property type="evidence" value="ECO:0007669"/>
    <property type="project" value="InterPro"/>
</dbReference>
<dbReference type="OrthoDB" id="5825164at2759"/>
<gene>
    <name evidence="7" type="primary">srx-45</name>
    <name evidence="7" type="ORF">Tcan_12016</name>
</gene>
<name>A0A0B2UVC8_TOXCA</name>
<organism evidence="7 8">
    <name type="scientific">Toxocara canis</name>
    <name type="common">Canine roundworm</name>
    <dbReference type="NCBI Taxonomy" id="6265"/>
    <lineage>
        <taxon>Eukaryota</taxon>
        <taxon>Metazoa</taxon>
        <taxon>Ecdysozoa</taxon>
        <taxon>Nematoda</taxon>
        <taxon>Chromadorea</taxon>
        <taxon>Rhabditida</taxon>
        <taxon>Spirurina</taxon>
        <taxon>Ascaridomorpha</taxon>
        <taxon>Ascaridoidea</taxon>
        <taxon>Toxocaridae</taxon>
        <taxon>Toxocara</taxon>
    </lineage>
</organism>
<evidence type="ECO:0000256" key="4">
    <source>
        <dbReference type="ARBA" id="ARBA00023136"/>
    </source>
</evidence>
<dbReference type="AlphaFoldDB" id="A0A0B2UVC8"/>
<comment type="subcellular location">
    <subcellularLocation>
        <location evidence="1">Membrane</location>
    </subcellularLocation>
</comment>
<feature type="transmembrane region" description="Helical" evidence="5">
    <location>
        <begin position="85"/>
        <end position="106"/>
    </location>
</feature>
<reference evidence="7 8" key="1">
    <citation type="submission" date="2014-11" db="EMBL/GenBank/DDBJ databases">
        <title>Genetic blueprint of the zoonotic pathogen Toxocara canis.</title>
        <authorList>
            <person name="Zhu X.-Q."/>
            <person name="Korhonen P.K."/>
            <person name="Cai H."/>
            <person name="Young N.D."/>
            <person name="Nejsum P."/>
            <person name="von Samson-Himmelstjerna G."/>
            <person name="Boag P.R."/>
            <person name="Tan P."/>
            <person name="Li Q."/>
            <person name="Min J."/>
            <person name="Yang Y."/>
            <person name="Wang X."/>
            <person name="Fang X."/>
            <person name="Hall R.S."/>
            <person name="Hofmann A."/>
            <person name="Sternberg P.W."/>
            <person name="Jex A.R."/>
            <person name="Gasser R.B."/>
        </authorList>
    </citation>
    <scope>NUCLEOTIDE SEQUENCE [LARGE SCALE GENOMIC DNA]</scope>
    <source>
        <strain evidence="7">PN_DK_2014</strain>
    </source>
</reference>
<keyword evidence="7" id="KW-0675">Receptor</keyword>